<feature type="region of interest" description="Disordered" evidence="1">
    <location>
        <begin position="1"/>
        <end position="60"/>
    </location>
</feature>
<dbReference type="Proteomes" id="UP001499884">
    <property type="component" value="Unassembled WGS sequence"/>
</dbReference>
<organism evidence="2 3">
    <name type="scientific">Streptomyces tremellae</name>
    <dbReference type="NCBI Taxonomy" id="1124239"/>
    <lineage>
        <taxon>Bacteria</taxon>
        <taxon>Bacillati</taxon>
        <taxon>Actinomycetota</taxon>
        <taxon>Actinomycetes</taxon>
        <taxon>Kitasatosporales</taxon>
        <taxon>Streptomycetaceae</taxon>
        <taxon>Streptomyces</taxon>
    </lineage>
</organism>
<name>A0ABP7FIV3_9ACTN</name>
<dbReference type="Gene3D" id="3.40.50.1820">
    <property type="entry name" value="alpha/beta hydrolase"/>
    <property type="match status" value="1"/>
</dbReference>
<keyword evidence="3" id="KW-1185">Reference proteome</keyword>
<feature type="compositionally biased region" description="Basic residues" evidence="1">
    <location>
        <begin position="8"/>
        <end position="17"/>
    </location>
</feature>
<accession>A0ABP7FIV3</accession>
<dbReference type="EMBL" id="BAABEP010000030">
    <property type="protein sequence ID" value="GAA3739837.1"/>
    <property type="molecule type" value="Genomic_DNA"/>
</dbReference>
<evidence type="ECO:0000313" key="2">
    <source>
        <dbReference type="EMBL" id="GAA3739837.1"/>
    </source>
</evidence>
<reference evidence="3" key="1">
    <citation type="journal article" date="2019" name="Int. J. Syst. Evol. Microbiol.">
        <title>The Global Catalogue of Microorganisms (GCM) 10K type strain sequencing project: providing services to taxonomists for standard genome sequencing and annotation.</title>
        <authorList>
            <consortium name="The Broad Institute Genomics Platform"/>
            <consortium name="The Broad Institute Genome Sequencing Center for Infectious Disease"/>
            <person name="Wu L."/>
            <person name="Ma J."/>
        </authorList>
    </citation>
    <scope>NUCLEOTIDE SEQUENCE [LARGE SCALE GENOMIC DNA]</scope>
    <source>
        <strain evidence="3">JCM 30846</strain>
    </source>
</reference>
<sequence>MPCLPLPRRGRGTRRVRAAPPAAVPRAGWSPGSRPPAGVAVARRGGDLHGPAAPARTPYTPLAADRADGAAAAKRLGCAGDRAVDCLRKLSAAELVPLNEEFSDHLAYGTPLLPKDPAEAVRAGDFAKVPVVSGGTRDEARSFIGGATKAAPNAVTAKTYPRAAAHRVRTARGRDPTGLSALAVRRLRGPRLVVGLDGRRLATGDHTFDVTSPWDGRTVLHTAAQRQLPERMVASWTSCARTGRPAAPGTPWSAALAPHGRAPALAPCGVAPVDTGAEHHCSLWADVTG</sequence>
<feature type="compositionally biased region" description="Low complexity" evidence="1">
    <location>
        <begin position="18"/>
        <end position="27"/>
    </location>
</feature>
<evidence type="ECO:0008006" key="4">
    <source>
        <dbReference type="Google" id="ProtNLM"/>
    </source>
</evidence>
<comment type="caution">
    <text evidence="2">The sequence shown here is derived from an EMBL/GenBank/DDBJ whole genome shotgun (WGS) entry which is preliminary data.</text>
</comment>
<evidence type="ECO:0000256" key="1">
    <source>
        <dbReference type="SAM" id="MobiDB-lite"/>
    </source>
</evidence>
<proteinExistence type="predicted"/>
<dbReference type="InterPro" id="IPR029058">
    <property type="entry name" value="AB_hydrolase_fold"/>
</dbReference>
<gene>
    <name evidence="2" type="ORF">GCM10023082_41130</name>
</gene>
<protein>
    <recommendedName>
        <fullName evidence="4">Carboxylesterase type B domain-containing protein</fullName>
    </recommendedName>
</protein>
<dbReference type="SUPFAM" id="SSF53474">
    <property type="entry name" value="alpha/beta-Hydrolases"/>
    <property type="match status" value="1"/>
</dbReference>
<evidence type="ECO:0000313" key="3">
    <source>
        <dbReference type="Proteomes" id="UP001499884"/>
    </source>
</evidence>